<keyword evidence="2" id="KW-0472">Membrane</keyword>
<keyword evidence="4" id="KW-1185">Reference proteome</keyword>
<keyword evidence="2" id="KW-0812">Transmembrane</keyword>
<evidence type="ECO:0000256" key="2">
    <source>
        <dbReference type="SAM" id="Phobius"/>
    </source>
</evidence>
<gene>
    <name evidence="3" type="ORF">H4W34_000542</name>
</gene>
<dbReference type="Proteomes" id="UP000627838">
    <property type="component" value="Unassembled WGS sequence"/>
</dbReference>
<proteinExistence type="predicted"/>
<evidence type="ECO:0000313" key="4">
    <source>
        <dbReference type="Proteomes" id="UP000627838"/>
    </source>
</evidence>
<keyword evidence="2" id="KW-1133">Transmembrane helix</keyword>
<dbReference type="EMBL" id="JADBDZ010000001">
    <property type="protein sequence ID" value="MBE1530709.1"/>
    <property type="molecule type" value="Genomic_DNA"/>
</dbReference>
<name>A0ABR9JJI2_9ACTN</name>
<dbReference type="RefSeq" id="WP_192757687.1">
    <property type="nucleotide sequence ID" value="NZ_JADBDZ010000001.1"/>
</dbReference>
<evidence type="ECO:0000256" key="1">
    <source>
        <dbReference type="SAM" id="MobiDB-lite"/>
    </source>
</evidence>
<feature type="transmembrane region" description="Helical" evidence="2">
    <location>
        <begin position="633"/>
        <end position="654"/>
    </location>
</feature>
<feature type="compositionally biased region" description="Gly residues" evidence="1">
    <location>
        <begin position="590"/>
        <end position="604"/>
    </location>
</feature>
<protein>
    <submittedName>
        <fullName evidence="3">Uncharacterized protein</fullName>
    </submittedName>
</protein>
<organism evidence="3 4">
    <name type="scientific">Actinomadura algeriensis</name>
    <dbReference type="NCBI Taxonomy" id="1679523"/>
    <lineage>
        <taxon>Bacteria</taxon>
        <taxon>Bacillati</taxon>
        <taxon>Actinomycetota</taxon>
        <taxon>Actinomycetes</taxon>
        <taxon>Streptosporangiales</taxon>
        <taxon>Thermomonosporaceae</taxon>
        <taxon>Actinomadura</taxon>
    </lineage>
</organism>
<evidence type="ECO:0000313" key="3">
    <source>
        <dbReference type="EMBL" id="MBE1530709.1"/>
    </source>
</evidence>
<accession>A0ABR9JJI2</accession>
<reference evidence="3 4" key="1">
    <citation type="submission" date="2020-10" db="EMBL/GenBank/DDBJ databases">
        <title>Sequencing the genomes of 1000 actinobacteria strains.</title>
        <authorList>
            <person name="Klenk H.-P."/>
        </authorList>
    </citation>
    <scope>NUCLEOTIDE SEQUENCE [LARGE SCALE GENOMIC DNA]</scope>
    <source>
        <strain evidence="3 4">DSM 46744</strain>
    </source>
</reference>
<feature type="region of interest" description="Disordered" evidence="1">
    <location>
        <begin position="582"/>
        <end position="613"/>
    </location>
</feature>
<comment type="caution">
    <text evidence="3">The sequence shown here is derived from an EMBL/GenBank/DDBJ whole genome shotgun (WGS) entry which is preliminary data.</text>
</comment>
<sequence>MSDRIEVVPEWALWGKEPSGLASRVLRCSDGNLNDAGFTRIMQRYSTGTHTDLPQVTLSWARAQDEAYIGMAIQRWTDDRDHTGRKIAMAHYCALPYSRLDRPVSYEAIYHALSEWAPPPEGVTAPALRLPVLRPEAVASRATEHAMGVAALLLTGAPVHIVPSGQVPSYLERLRFLDTVASLLPYGMRTELSAATWVSSTSQSRIRLAFTRHAGKNAHAVRWGVVPSFAELWNTPAHRYAELLAAHADTEDRAAEVVRRLAEQRDSLDWGPGVATQALQLLRAQLQAPEQRIEPPSDAEERFRRAEETLRACEHAVLHNDGFAFHEAVARLQQVQDAPLDEGERSALWNIAVNGGLFSLRPRPGDDHELDRLHEACLRLGFGPTVDRDSLYAVEQDLPSPVSPRLLNIMARMATGDRLTSLAIAIRMRWGLTELLAGLSNMDLAQLAVQQEREDVLKIVYGELCGRAVHDHDTSVQDALDENGFFAGPIARFYPQIYTQYTTLRNLLAAAFGPTLDREQFARIVRFRQYYPPTPALVFAALSLHEAPDAGETLTQAYFRNFLGLPHLPNELRNLMEDALTPRPVPPTGAGTGTGTGGGQGGGKAAEDDEKARKKYREMVAERLSWRGEKNSLLWMATASFTSGLAVASLAWALL</sequence>